<dbReference type="OrthoDB" id="9800872at2"/>
<organism evidence="2 3">
    <name type="scientific">Dictyobacter aurantiacus</name>
    <dbReference type="NCBI Taxonomy" id="1936993"/>
    <lineage>
        <taxon>Bacteria</taxon>
        <taxon>Bacillati</taxon>
        <taxon>Chloroflexota</taxon>
        <taxon>Ktedonobacteria</taxon>
        <taxon>Ktedonobacterales</taxon>
        <taxon>Dictyobacteraceae</taxon>
        <taxon>Dictyobacter</taxon>
    </lineage>
</organism>
<evidence type="ECO:0000259" key="1">
    <source>
        <dbReference type="PROSITE" id="PS50206"/>
    </source>
</evidence>
<dbReference type="PANTHER" id="PTHR44086">
    <property type="entry name" value="THIOSULFATE SULFURTRANSFERASE RDL2, MITOCHONDRIAL-RELATED"/>
    <property type="match status" value="1"/>
</dbReference>
<dbReference type="PROSITE" id="PS50206">
    <property type="entry name" value="RHODANESE_3"/>
    <property type="match status" value="1"/>
</dbReference>
<evidence type="ECO:0000313" key="3">
    <source>
        <dbReference type="Proteomes" id="UP000287224"/>
    </source>
</evidence>
<reference evidence="3" key="1">
    <citation type="submission" date="2018-12" db="EMBL/GenBank/DDBJ databases">
        <title>Tengunoibacter tsumagoiensis gen. nov., sp. nov., Dictyobacter kobayashii sp. nov., D. alpinus sp. nov., and D. joshuensis sp. nov. and description of Dictyobacteraceae fam. nov. within the order Ktedonobacterales isolated from Tengu-no-mugimeshi.</title>
        <authorList>
            <person name="Wang C.M."/>
            <person name="Zheng Y."/>
            <person name="Sakai Y."/>
            <person name="Toyoda A."/>
            <person name="Minakuchi Y."/>
            <person name="Abe K."/>
            <person name="Yokota A."/>
            <person name="Yabe S."/>
        </authorList>
    </citation>
    <scope>NUCLEOTIDE SEQUENCE [LARGE SCALE GENOMIC DNA]</scope>
    <source>
        <strain evidence="3">S-27</strain>
    </source>
</reference>
<dbReference type="CDD" id="cd00158">
    <property type="entry name" value="RHOD"/>
    <property type="match status" value="1"/>
</dbReference>
<dbReference type="InterPro" id="IPR001763">
    <property type="entry name" value="Rhodanese-like_dom"/>
</dbReference>
<dbReference type="Pfam" id="PF00581">
    <property type="entry name" value="Rhodanese"/>
    <property type="match status" value="1"/>
</dbReference>
<dbReference type="AlphaFoldDB" id="A0A401ZDS5"/>
<name>A0A401ZDS5_9CHLR</name>
<keyword evidence="3" id="KW-1185">Reference proteome</keyword>
<accession>A0A401ZDS5</accession>
<proteinExistence type="predicted"/>
<gene>
    <name evidence="2" type="ORF">KDAU_21770</name>
</gene>
<protein>
    <recommendedName>
        <fullName evidence="1">Rhodanese domain-containing protein</fullName>
    </recommendedName>
</protein>
<dbReference type="SUPFAM" id="SSF52821">
    <property type="entry name" value="Rhodanese/Cell cycle control phosphatase"/>
    <property type="match status" value="1"/>
</dbReference>
<evidence type="ECO:0000313" key="2">
    <source>
        <dbReference type="EMBL" id="GCE04848.1"/>
    </source>
</evidence>
<dbReference type="EMBL" id="BIFQ01000001">
    <property type="protein sequence ID" value="GCE04848.1"/>
    <property type="molecule type" value="Genomic_DNA"/>
</dbReference>
<sequence>MAYDHDDEVAPYTTIGTDEAKNLVDSGVRIVDVRMPDEWNYGHIAQATLVPIQGIYSFGKALEEKNLPKDEEVIFVCAAGQRSAMASEIASLLGFKKVYNLARGMNGWANRGYPMER</sequence>
<dbReference type="Gene3D" id="3.40.250.10">
    <property type="entry name" value="Rhodanese-like domain"/>
    <property type="match status" value="1"/>
</dbReference>
<dbReference type="RefSeq" id="WP_160145789.1">
    <property type="nucleotide sequence ID" value="NZ_BIFQ01000001.1"/>
</dbReference>
<dbReference type="SMART" id="SM00450">
    <property type="entry name" value="RHOD"/>
    <property type="match status" value="1"/>
</dbReference>
<dbReference type="Proteomes" id="UP000287224">
    <property type="component" value="Unassembled WGS sequence"/>
</dbReference>
<dbReference type="GO" id="GO:0004792">
    <property type="term" value="F:thiosulfate-cyanide sulfurtransferase activity"/>
    <property type="evidence" value="ECO:0007669"/>
    <property type="project" value="TreeGrafter"/>
</dbReference>
<dbReference type="InterPro" id="IPR036873">
    <property type="entry name" value="Rhodanese-like_dom_sf"/>
</dbReference>
<feature type="domain" description="Rhodanese" evidence="1">
    <location>
        <begin position="24"/>
        <end position="117"/>
    </location>
</feature>
<comment type="caution">
    <text evidence="2">The sequence shown here is derived from an EMBL/GenBank/DDBJ whole genome shotgun (WGS) entry which is preliminary data.</text>
</comment>
<dbReference type="PANTHER" id="PTHR44086:SF10">
    <property type="entry name" value="THIOSULFATE SULFURTRANSFERASE_RHODANESE-LIKE DOMAIN-CONTAINING PROTEIN 3"/>
    <property type="match status" value="1"/>
</dbReference>